<keyword evidence="3" id="KW-1185">Reference proteome</keyword>
<keyword evidence="1" id="KW-0472">Membrane</keyword>
<evidence type="ECO:0000313" key="3">
    <source>
        <dbReference type="Proteomes" id="UP000192527"/>
    </source>
</evidence>
<feature type="transmembrane region" description="Helical" evidence="1">
    <location>
        <begin position="60"/>
        <end position="85"/>
    </location>
</feature>
<accession>A0A1W5ZZ54</accession>
<reference evidence="2 3" key="1">
    <citation type="submission" date="2017-04" db="EMBL/GenBank/DDBJ databases">
        <title>The whole genome sequencing and assembly of Halobacillus mangrovi strain.</title>
        <authorList>
            <person name="Lee S.-J."/>
            <person name="Park M.-K."/>
            <person name="Kim J.-Y."/>
            <person name="Lee Y.-J."/>
            <person name="Yi H."/>
            <person name="Bahn Y.-S."/>
            <person name="Kim J.F."/>
            <person name="Lee D.-W."/>
        </authorList>
    </citation>
    <scope>NUCLEOTIDE SEQUENCE [LARGE SCALE GENOMIC DNA]</scope>
    <source>
        <strain evidence="2 3">KTB 131</strain>
    </source>
</reference>
<evidence type="ECO:0000313" key="2">
    <source>
        <dbReference type="EMBL" id="ARI78625.1"/>
    </source>
</evidence>
<dbReference type="EMBL" id="CP020772">
    <property type="protein sequence ID" value="ARI78625.1"/>
    <property type="molecule type" value="Genomic_DNA"/>
</dbReference>
<feature type="transmembrane region" description="Helical" evidence="1">
    <location>
        <begin position="122"/>
        <end position="140"/>
    </location>
</feature>
<name>A0A1W5ZZ54_9BACI</name>
<dbReference type="RefSeq" id="WP_085031084.1">
    <property type="nucleotide sequence ID" value="NZ_CP020772.1"/>
</dbReference>
<dbReference type="OrthoDB" id="1913203at2"/>
<dbReference type="KEGG" id="hmn:HM131_18040"/>
<gene>
    <name evidence="2" type="ORF">HM131_18040</name>
</gene>
<evidence type="ECO:0000256" key="1">
    <source>
        <dbReference type="SAM" id="Phobius"/>
    </source>
</evidence>
<dbReference type="Proteomes" id="UP000192527">
    <property type="component" value="Chromosome"/>
</dbReference>
<proteinExistence type="predicted"/>
<protein>
    <submittedName>
        <fullName evidence="2">Uncharacterized protein</fullName>
    </submittedName>
</protein>
<keyword evidence="1" id="KW-0812">Transmembrane</keyword>
<dbReference type="AlphaFoldDB" id="A0A1W5ZZ54"/>
<sequence length="150" mass="17235">MLLIIVLGFIIPWLTAPYVYKLAPKIFYTVAPVGALIAVTLNQLGIHLGLWKVHHMPTVVLLDSIFLDFGIFTVVSVWFIFILYYKQKNPLWVYPAFIFGMTGIESIALAIETVSYDEEWNLFYTLLMYIGGFTTLHILTRKLVTLKIYP</sequence>
<feature type="transmembrane region" description="Helical" evidence="1">
    <location>
        <begin position="27"/>
        <end position="48"/>
    </location>
</feature>
<keyword evidence="1" id="KW-1133">Transmembrane helix</keyword>
<organism evidence="2 3">
    <name type="scientific">Halobacillus mangrovi</name>
    <dbReference type="NCBI Taxonomy" id="402384"/>
    <lineage>
        <taxon>Bacteria</taxon>
        <taxon>Bacillati</taxon>
        <taxon>Bacillota</taxon>
        <taxon>Bacilli</taxon>
        <taxon>Bacillales</taxon>
        <taxon>Bacillaceae</taxon>
        <taxon>Halobacillus</taxon>
    </lineage>
</organism>
<feature type="transmembrane region" description="Helical" evidence="1">
    <location>
        <begin position="91"/>
        <end position="110"/>
    </location>
</feature>